<organism evidence="2 3">
    <name type="scientific">Saitozyma podzolica</name>
    <dbReference type="NCBI Taxonomy" id="1890683"/>
    <lineage>
        <taxon>Eukaryota</taxon>
        <taxon>Fungi</taxon>
        <taxon>Dikarya</taxon>
        <taxon>Basidiomycota</taxon>
        <taxon>Agaricomycotina</taxon>
        <taxon>Tremellomycetes</taxon>
        <taxon>Tremellales</taxon>
        <taxon>Trimorphomycetaceae</taxon>
        <taxon>Saitozyma</taxon>
    </lineage>
</organism>
<keyword evidence="3" id="KW-1185">Reference proteome</keyword>
<accession>A0A427YJH8</accession>
<feature type="compositionally biased region" description="Polar residues" evidence="1">
    <location>
        <begin position="40"/>
        <end position="60"/>
    </location>
</feature>
<dbReference type="OrthoDB" id="2576490at2759"/>
<feature type="compositionally biased region" description="Basic and acidic residues" evidence="1">
    <location>
        <begin position="215"/>
        <end position="224"/>
    </location>
</feature>
<feature type="region of interest" description="Disordered" evidence="1">
    <location>
        <begin position="185"/>
        <end position="224"/>
    </location>
</feature>
<proteinExistence type="predicted"/>
<gene>
    <name evidence="2" type="ORF">EHS25_009515</name>
</gene>
<feature type="region of interest" description="Disordered" evidence="1">
    <location>
        <begin position="122"/>
        <end position="145"/>
    </location>
</feature>
<feature type="region of interest" description="Disordered" evidence="1">
    <location>
        <begin position="20"/>
        <end position="88"/>
    </location>
</feature>
<protein>
    <submittedName>
        <fullName evidence="2">Uncharacterized protein</fullName>
    </submittedName>
</protein>
<evidence type="ECO:0000256" key="1">
    <source>
        <dbReference type="SAM" id="MobiDB-lite"/>
    </source>
</evidence>
<evidence type="ECO:0000313" key="3">
    <source>
        <dbReference type="Proteomes" id="UP000279259"/>
    </source>
</evidence>
<name>A0A427YJH8_9TREE</name>
<reference evidence="2 3" key="1">
    <citation type="submission" date="2018-11" db="EMBL/GenBank/DDBJ databases">
        <title>Genome sequence of Saitozyma podzolica DSM 27192.</title>
        <authorList>
            <person name="Aliyu H."/>
            <person name="Gorte O."/>
            <person name="Ochsenreither K."/>
        </authorList>
    </citation>
    <scope>NUCLEOTIDE SEQUENCE [LARGE SCALE GENOMIC DNA]</scope>
    <source>
        <strain evidence="2 3">DSM 27192</strain>
    </source>
</reference>
<comment type="caution">
    <text evidence="2">The sequence shown here is derived from an EMBL/GenBank/DDBJ whole genome shotgun (WGS) entry which is preliminary data.</text>
</comment>
<dbReference type="Proteomes" id="UP000279259">
    <property type="component" value="Unassembled WGS sequence"/>
</dbReference>
<sequence length="224" mass="23759">MELSDLELVAQAMETTTITYRAAPARDVSSVQPQPGLGESRTNGLQPASPPVDTQSQSRTRPAVPNPNATIDGDSLVPIPAESGSDGDSDLLADIDLSPLSPSDLAMLQPLLSALRRPTTRGVPGAANADLNRNGDGPLGADEETETDEYEMAQILAQMDAAGQVADELEDRLDRFIELLGKQVGDAEGDEVEGDEVEVEEAGEEEAVEVGNGERPVEDRQRDK</sequence>
<evidence type="ECO:0000313" key="2">
    <source>
        <dbReference type="EMBL" id="RSH91216.1"/>
    </source>
</evidence>
<dbReference type="AlphaFoldDB" id="A0A427YJH8"/>
<feature type="compositionally biased region" description="Acidic residues" evidence="1">
    <location>
        <begin position="187"/>
        <end position="208"/>
    </location>
</feature>
<dbReference type="EMBL" id="RSCD01000008">
    <property type="protein sequence ID" value="RSH91216.1"/>
    <property type="molecule type" value="Genomic_DNA"/>
</dbReference>